<sequence length="305" mass="31771">MESIKVEPGKTRVGWIGTGVMGAAMCGHIMDAGFSMTVYNRTISKADGLKARGAVVAESPKQVGEQSDVVFSIVGFPADVRQVILGESGVLAGLKPGGVIVDMTTSEPSLSREIFEAAQAKGCNAVDAPVSGGDKGAKAAKLAIMAGGREETVAALAPLLNAMGNTTYMGPAGNGQHCKMANQITIASTMVGMVEGMLYAHKAGLDVPTYLRAISSGAAASKSLELYSQRILQRDFDPGFFVAHFVKDLGIALNECQRMGLSLPGLALAQSLYVSLKAHEESNLGTQALVLALERLNNTKLPTIS</sequence>
<dbReference type="OrthoDB" id="435038at2759"/>
<feature type="active site" evidence="3">
    <location>
        <position position="179"/>
    </location>
</feature>
<dbReference type="GO" id="GO:0051287">
    <property type="term" value="F:NAD binding"/>
    <property type="evidence" value="ECO:0007669"/>
    <property type="project" value="InterPro"/>
</dbReference>
<dbReference type="GO" id="GO:0016491">
    <property type="term" value="F:oxidoreductase activity"/>
    <property type="evidence" value="ECO:0007669"/>
    <property type="project" value="UniProtKB-KW"/>
</dbReference>
<keyword evidence="1" id="KW-0560">Oxidoreductase</keyword>
<dbReference type="InterPro" id="IPR008927">
    <property type="entry name" value="6-PGluconate_DH-like_C_sf"/>
</dbReference>
<dbReference type="SUPFAM" id="SSF48179">
    <property type="entry name" value="6-phosphogluconate dehydrogenase C-terminal domain-like"/>
    <property type="match status" value="1"/>
</dbReference>
<dbReference type="OMA" id="QFYADVQ"/>
<feature type="domain" description="3-hydroxyisobutyrate dehydrogenase-like NAD-binding" evidence="5">
    <location>
        <begin position="173"/>
        <end position="290"/>
    </location>
</feature>
<dbReference type="PANTHER" id="PTHR43060">
    <property type="entry name" value="3-HYDROXYISOBUTYRATE DEHYDROGENASE-LIKE 1, MITOCHONDRIAL-RELATED"/>
    <property type="match status" value="1"/>
</dbReference>
<dbReference type="SUPFAM" id="SSF51735">
    <property type="entry name" value="NAD(P)-binding Rossmann-fold domains"/>
    <property type="match status" value="1"/>
</dbReference>
<keyword evidence="7" id="KW-1185">Reference proteome</keyword>
<evidence type="ECO:0000313" key="6">
    <source>
        <dbReference type="EMBL" id="GAQ79968.1"/>
    </source>
</evidence>
<dbReference type="InterPro" id="IPR006115">
    <property type="entry name" value="6PGDH_NADP-bd"/>
</dbReference>
<feature type="domain" description="6-phosphogluconate dehydrogenase NADP-binding" evidence="4">
    <location>
        <begin position="12"/>
        <end position="170"/>
    </location>
</feature>
<dbReference type="PIRSF" id="PIRSF000103">
    <property type="entry name" value="HIBADH"/>
    <property type="match status" value="1"/>
</dbReference>
<dbReference type="PANTHER" id="PTHR43060:SF15">
    <property type="entry name" value="3-HYDROXYISOBUTYRATE DEHYDROGENASE-LIKE 1, MITOCHONDRIAL-RELATED"/>
    <property type="match status" value="1"/>
</dbReference>
<dbReference type="Pfam" id="PF03446">
    <property type="entry name" value="NAD_binding_2"/>
    <property type="match status" value="1"/>
</dbReference>
<dbReference type="Gene3D" id="3.40.50.720">
    <property type="entry name" value="NAD(P)-binding Rossmann-like Domain"/>
    <property type="match status" value="1"/>
</dbReference>
<dbReference type="EMBL" id="DF236992">
    <property type="protein sequence ID" value="GAQ79968.1"/>
    <property type="molecule type" value="Genomic_DNA"/>
</dbReference>
<dbReference type="GO" id="GO:0050661">
    <property type="term" value="F:NADP binding"/>
    <property type="evidence" value="ECO:0007669"/>
    <property type="project" value="InterPro"/>
</dbReference>
<evidence type="ECO:0000259" key="4">
    <source>
        <dbReference type="Pfam" id="PF03446"/>
    </source>
</evidence>
<proteinExistence type="predicted"/>
<evidence type="ECO:0000313" key="7">
    <source>
        <dbReference type="Proteomes" id="UP000054558"/>
    </source>
</evidence>
<dbReference type="AlphaFoldDB" id="A0A1Y1HVU7"/>
<dbReference type="InterPro" id="IPR036291">
    <property type="entry name" value="NAD(P)-bd_dom_sf"/>
</dbReference>
<gene>
    <name evidence="6" type="ORF">KFL_000430100</name>
</gene>
<keyword evidence="2" id="KW-0520">NAD</keyword>
<evidence type="ECO:0000256" key="2">
    <source>
        <dbReference type="ARBA" id="ARBA00023027"/>
    </source>
</evidence>
<dbReference type="STRING" id="105231.A0A1Y1HVU7"/>
<evidence type="ECO:0000256" key="1">
    <source>
        <dbReference type="ARBA" id="ARBA00023002"/>
    </source>
</evidence>
<dbReference type="Pfam" id="PF14833">
    <property type="entry name" value="NAD_binding_11"/>
    <property type="match status" value="1"/>
</dbReference>
<evidence type="ECO:0000256" key="3">
    <source>
        <dbReference type="PIRSR" id="PIRSR000103-1"/>
    </source>
</evidence>
<organism evidence="6 7">
    <name type="scientific">Klebsormidium nitens</name>
    <name type="common">Green alga</name>
    <name type="synonym">Ulothrix nitens</name>
    <dbReference type="NCBI Taxonomy" id="105231"/>
    <lineage>
        <taxon>Eukaryota</taxon>
        <taxon>Viridiplantae</taxon>
        <taxon>Streptophyta</taxon>
        <taxon>Klebsormidiophyceae</taxon>
        <taxon>Klebsormidiales</taxon>
        <taxon>Klebsormidiaceae</taxon>
        <taxon>Klebsormidium</taxon>
    </lineage>
</organism>
<dbReference type="Proteomes" id="UP000054558">
    <property type="component" value="Unassembled WGS sequence"/>
</dbReference>
<accession>A0A1Y1HVU7</accession>
<dbReference type="InterPro" id="IPR015815">
    <property type="entry name" value="HIBADH-related"/>
</dbReference>
<reference evidence="6 7" key="1">
    <citation type="journal article" date="2014" name="Nat. Commun.">
        <title>Klebsormidium flaccidum genome reveals primary factors for plant terrestrial adaptation.</title>
        <authorList>
            <person name="Hori K."/>
            <person name="Maruyama F."/>
            <person name="Fujisawa T."/>
            <person name="Togashi T."/>
            <person name="Yamamoto N."/>
            <person name="Seo M."/>
            <person name="Sato S."/>
            <person name="Yamada T."/>
            <person name="Mori H."/>
            <person name="Tajima N."/>
            <person name="Moriyama T."/>
            <person name="Ikeuchi M."/>
            <person name="Watanabe M."/>
            <person name="Wada H."/>
            <person name="Kobayashi K."/>
            <person name="Saito M."/>
            <person name="Masuda T."/>
            <person name="Sasaki-Sekimoto Y."/>
            <person name="Mashiguchi K."/>
            <person name="Awai K."/>
            <person name="Shimojima M."/>
            <person name="Masuda S."/>
            <person name="Iwai M."/>
            <person name="Nobusawa T."/>
            <person name="Narise T."/>
            <person name="Kondo S."/>
            <person name="Saito H."/>
            <person name="Sato R."/>
            <person name="Murakawa M."/>
            <person name="Ihara Y."/>
            <person name="Oshima-Yamada Y."/>
            <person name="Ohtaka K."/>
            <person name="Satoh M."/>
            <person name="Sonobe K."/>
            <person name="Ishii M."/>
            <person name="Ohtani R."/>
            <person name="Kanamori-Sato M."/>
            <person name="Honoki R."/>
            <person name="Miyazaki D."/>
            <person name="Mochizuki H."/>
            <person name="Umetsu J."/>
            <person name="Higashi K."/>
            <person name="Shibata D."/>
            <person name="Kamiya Y."/>
            <person name="Sato N."/>
            <person name="Nakamura Y."/>
            <person name="Tabata S."/>
            <person name="Ida S."/>
            <person name="Kurokawa K."/>
            <person name="Ohta H."/>
        </authorList>
    </citation>
    <scope>NUCLEOTIDE SEQUENCE [LARGE SCALE GENOMIC DNA]</scope>
    <source>
        <strain evidence="6 7">NIES-2285</strain>
    </source>
</reference>
<name>A0A1Y1HVU7_KLENI</name>
<dbReference type="InterPro" id="IPR029154">
    <property type="entry name" value="HIBADH-like_NADP-bd"/>
</dbReference>
<evidence type="ECO:0000259" key="5">
    <source>
        <dbReference type="Pfam" id="PF14833"/>
    </source>
</evidence>
<protein>
    <submittedName>
        <fullName evidence="6">6-phosphogluconate dehydrogenase</fullName>
    </submittedName>
</protein>
<dbReference type="Gene3D" id="1.10.1040.10">
    <property type="entry name" value="N-(1-d-carboxylethyl)-l-norvaline Dehydrogenase, domain 2"/>
    <property type="match status" value="1"/>
</dbReference>
<dbReference type="InterPro" id="IPR013328">
    <property type="entry name" value="6PGD_dom2"/>
</dbReference>